<evidence type="ECO:0000259" key="8">
    <source>
        <dbReference type="Pfam" id="PF10502"/>
    </source>
</evidence>
<evidence type="ECO:0000256" key="4">
    <source>
        <dbReference type="ARBA" id="ARBA00013208"/>
    </source>
</evidence>
<evidence type="ECO:0000256" key="6">
    <source>
        <dbReference type="PIRSR" id="PIRSR600223-1"/>
    </source>
</evidence>
<dbReference type="PANTHER" id="PTHR43390:SF1">
    <property type="entry name" value="CHLOROPLAST PROCESSING PEPTIDASE"/>
    <property type="match status" value="1"/>
</dbReference>
<dbReference type="InterPro" id="IPR019757">
    <property type="entry name" value="Pept_S26A_signal_pept_1_Lys-AS"/>
</dbReference>
<evidence type="ECO:0000256" key="1">
    <source>
        <dbReference type="ARBA" id="ARBA00000677"/>
    </source>
</evidence>
<dbReference type="RefSeq" id="WP_190929062.1">
    <property type="nucleotide sequence ID" value="NZ_JACXJA010000020.1"/>
</dbReference>
<comment type="similarity">
    <text evidence="3 7">Belongs to the peptidase S26 family.</text>
</comment>
<reference evidence="9" key="1">
    <citation type="submission" date="2020-09" db="EMBL/GenBank/DDBJ databases">
        <title>A novel bacterium of genus Paenibacillus, isolated from South China Sea.</title>
        <authorList>
            <person name="Huang H."/>
            <person name="Mo K."/>
            <person name="Hu Y."/>
        </authorList>
    </citation>
    <scope>NUCLEOTIDE SEQUENCE</scope>
    <source>
        <strain evidence="9">IB182363</strain>
    </source>
</reference>
<keyword evidence="10" id="KW-1185">Reference proteome</keyword>
<dbReference type="PRINTS" id="PR00727">
    <property type="entry name" value="LEADERPTASE"/>
</dbReference>
<feature type="active site" evidence="6">
    <location>
        <position position="83"/>
    </location>
</feature>
<dbReference type="AlphaFoldDB" id="A0A927CB04"/>
<dbReference type="Pfam" id="PF10502">
    <property type="entry name" value="Peptidase_S26"/>
    <property type="match status" value="1"/>
</dbReference>
<dbReference type="EMBL" id="JACXJA010000020">
    <property type="protein sequence ID" value="MBD2863427.1"/>
    <property type="molecule type" value="Genomic_DNA"/>
</dbReference>
<keyword evidence="7" id="KW-0645">Protease</keyword>
<dbReference type="CDD" id="cd06530">
    <property type="entry name" value="S26_SPase_I"/>
    <property type="match status" value="1"/>
</dbReference>
<evidence type="ECO:0000313" key="10">
    <source>
        <dbReference type="Proteomes" id="UP000639396"/>
    </source>
</evidence>
<comment type="subcellular location">
    <subcellularLocation>
        <location evidence="2">Cell membrane</location>
        <topology evidence="2">Single-pass type II membrane protein</topology>
    </subcellularLocation>
    <subcellularLocation>
        <location evidence="7">Membrane</location>
        <topology evidence="7">Single-pass type II membrane protein</topology>
    </subcellularLocation>
</comment>
<dbReference type="InterPro" id="IPR000223">
    <property type="entry name" value="Pept_S26A_signal_pept_1"/>
</dbReference>
<gene>
    <name evidence="9" type="primary">lepB</name>
    <name evidence="9" type="ORF">IDH45_15650</name>
</gene>
<sequence>MKQLKTVLKEWGAPLAIAIVLSILIQTFIAQAVRVPSASMVPNIKINDRLIVQKLKAFTAFEHGDIVVFNHAADGKEEIRYVKRLIGLPGDTIEVKDGVLYRNGEKTDEPYLNTTMAYKFGPVTVPENKYFFLGDNRNESYDAHLWPKTYVDKSKLVGEVIFRFYPFTRIGVM</sequence>
<dbReference type="InterPro" id="IPR036286">
    <property type="entry name" value="LexA/Signal_pep-like_sf"/>
</dbReference>
<evidence type="ECO:0000256" key="7">
    <source>
        <dbReference type="RuleBase" id="RU362042"/>
    </source>
</evidence>
<feature type="active site" evidence="6">
    <location>
        <position position="39"/>
    </location>
</feature>
<dbReference type="SUPFAM" id="SSF51306">
    <property type="entry name" value="LexA/Signal peptidase"/>
    <property type="match status" value="1"/>
</dbReference>
<name>A0A927CB04_9BACL</name>
<dbReference type="GO" id="GO:0005886">
    <property type="term" value="C:plasma membrane"/>
    <property type="evidence" value="ECO:0007669"/>
    <property type="project" value="UniProtKB-SubCell"/>
</dbReference>
<comment type="caution">
    <text evidence="9">The sequence shown here is derived from an EMBL/GenBank/DDBJ whole genome shotgun (WGS) entry which is preliminary data.</text>
</comment>
<comment type="catalytic activity">
    <reaction evidence="1 7">
        <text>Cleavage of hydrophobic, N-terminal signal or leader sequences from secreted and periplasmic proteins.</text>
        <dbReference type="EC" id="3.4.21.89"/>
    </reaction>
</comment>
<accession>A0A927CB04</accession>
<dbReference type="Proteomes" id="UP000639396">
    <property type="component" value="Unassembled WGS sequence"/>
</dbReference>
<keyword evidence="5 7" id="KW-0378">Hydrolase</keyword>
<dbReference type="Gene3D" id="2.10.109.10">
    <property type="entry name" value="Umud Fragment, subunit A"/>
    <property type="match status" value="1"/>
</dbReference>
<organism evidence="9 10">
    <name type="scientific">Paenibacillus oceani</name>
    <dbReference type="NCBI Taxonomy" id="2772510"/>
    <lineage>
        <taxon>Bacteria</taxon>
        <taxon>Bacillati</taxon>
        <taxon>Bacillota</taxon>
        <taxon>Bacilli</taxon>
        <taxon>Bacillales</taxon>
        <taxon>Paenibacillaceae</taxon>
        <taxon>Paenibacillus</taxon>
    </lineage>
</organism>
<evidence type="ECO:0000313" key="9">
    <source>
        <dbReference type="EMBL" id="MBD2863427.1"/>
    </source>
</evidence>
<dbReference type="GO" id="GO:0009003">
    <property type="term" value="F:signal peptidase activity"/>
    <property type="evidence" value="ECO:0007669"/>
    <property type="project" value="UniProtKB-EC"/>
</dbReference>
<dbReference type="GO" id="GO:0004252">
    <property type="term" value="F:serine-type endopeptidase activity"/>
    <property type="evidence" value="ECO:0007669"/>
    <property type="project" value="InterPro"/>
</dbReference>
<feature type="domain" description="Peptidase S26" evidence="8">
    <location>
        <begin position="9"/>
        <end position="165"/>
    </location>
</feature>
<dbReference type="PANTHER" id="PTHR43390">
    <property type="entry name" value="SIGNAL PEPTIDASE I"/>
    <property type="match status" value="1"/>
</dbReference>
<proteinExistence type="inferred from homology"/>
<evidence type="ECO:0000256" key="2">
    <source>
        <dbReference type="ARBA" id="ARBA00004401"/>
    </source>
</evidence>
<evidence type="ECO:0000256" key="5">
    <source>
        <dbReference type="ARBA" id="ARBA00022801"/>
    </source>
</evidence>
<protein>
    <recommendedName>
        <fullName evidence="4 7">Signal peptidase I</fullName>
        <ecNumber evidence="4 7">3.4.21.89</ecNumber>
    </recommendedName>
</protein>
<dbReference type="PROSITE" id="PS00760">
    <property type="entry name" value="SPASE_I_2"/>
    <property type="match status" value="1"/>
</dbReference>
<dbReference type="EC" id="3.4.21.89" evidence="4 7"/>
<dbReference type="GO" id="GO:0006465">
    <property type="term" value="P:signal peptide processing"/>
    <property type="evidence" value="ECO:0007669"/>
    <property type="project" value="InterPro"/>
</dbReference>
<dbReference type="InterPro" id="IPR019533">
    <property type="entry name" value="Peptidase_S26"/>
</dbReference>
<dbReference type="NCBIfam" id="TIGR02227">
    <property type="entry name" value="sigpep_I_bact"/>
    <property type="match status" value="1"/>
</dbReference>
<evidence type="ECO:0000256" key="3">
    <source>
        <dbReference type="ARBA" id="ARBA00009370"/>
    </source>
</evidence>